<dbReference type="InterPro" id="IPR035966">
    <property type="entry name" value="PKF_sf"/>
</dbReference>
<feature type="domain" description="Phosphofructokinase" evidence="10">
    <location>
        <begin position="4"/>
        <end position="309"/>
    </location>
</feature>
<evidence type="ECO:0000313" key="11">
    <source>
        <dbReference type="EMBL" id="RGB92108.1"/>
    </source>
</evidence>
<evidence type="ECO:0000256" key="7">
    <source>
        <dbReference type="ARBA" id="ARBA00022842"/>
    </source>
</evidence>
<keyword evidence="3 9" id="KW-0963">Cytoplasm</keyword>
<protein>
    <recommendedName>
        <fullName evidence="9">ATP-dependent 6-phosphofructokinase</fullName>
        <shortName evidence="9">ATP-PFK</shortName>
        <shortName evidence="9">Phosphofructokinase</shortName>
        <ecNumber evidence="9">2.7.1.11</ecNumber>
    </recommendedName>
    <alternativeName>
        <fullName evidence="9">Phosphohexokinase</fullName>
    </alternativeName>
</protein>
<dbReference type="GO" id="GO:0005524">
    <property type="term" value="F:ATP binding"/>
    <property type="evidence" value="ECO:0007669"/>
    <property type="project" value="UniProtKB-KW"/>
</dbReference>
<comment type="similarity">
    <text evidence="9">Belongs to the phosphofructokinase type A (PFKA) family. Mixed-substrate PFK group III subfamily.</text>
</comment>
<dbReference type="GO" id="GO:0006002">
    <property type="term" value="P:fructose 6-phosphate metabolic process"/>
    <property type="evidence" value="ECO:0007669"/>
    <property type="project" value="InterPro"/>
</dbReference>
<dbReference type="PANTHER" id="PTHR13697:SF52">
    <property type="entry name" value="ATP-DEPENDENT 6-PHOSPHOFRUCTOKINASE 3"/>
    <property type="match status" value="1"/>
</dbReference>
<dbReference type="InterPro" id="IPR012829">
    <property type="entry name" value="Phosphofructokinase_III"/>
</dbReference>
<keyword evidence="7 9" id="KW-0460">Magnesium</keyword>
<keyword evidence="6 9" id="KW-0418">Kinase</keyword>
<evidence type="ECO:0000256" key="3">
    <source>
        <dbReference type="ARBA" id="ARBA00022490"/>
    </source>
</evidence>
<comment type="subunit">
    <text evidence="9">Homodimer or homotetramer.</text>
</comment>
<dbReference type="GO" id="GO:0047334">
    <property type="term" value="F:diphosphate-fructose-6-phosphate 1-phosphotransferase activity"/>
    <property type="evidence" value="ECO:0007669"/>
    <property type="project" value="InterPro"/>
</dbReference>
<keyword evidence="8 9" id="KW-0324">Glycolysis</keyword>
<feature type="binding site" description="in other chain" evidence="9">
    <location>
        <begin position="284"/>
        <end position="287"/>
    </location>
    <ligand>
        <name>substrate</name>
        <note>ligand shared between dimeric partners</note>
    </ligand>
</feature>
<dbReference type="Pfam" id="PF00365">
    <property type="entry name" value="PFK"/>
    <property type="match status" value="1"/>
</dbReference>
<dbReference type="PROSITE" id="PS00433">
    <property type="entry name" value="PHOSPHOFRUCTOKINASE"/>
    <property type="match status" value="1"/>
</dbReference>
<evidence type="ECO:0000259" key="10">
    <source>
        <dbReference type="Pfam" id="PF00365"/>
    </source>
</evidence>
<feature type="binding site" evidence="9">
    <location>
        <position position="12"/>
    </location>
    <ligand>
        <name>ATP</name>
        <dbReference type="ChEBI" id="CHEBI:30616"/>
    </ligand>
</feature>
<feature type="binding site" evidence="9">
    <location>
        <begin position="76"/>
        <end position="77"/>
    </location>
    <ligand>
        <name>ATP</name>
        <dbReference type="ChEBI" id="CHEBI:30616"/>
    </ligand>
</feature>
<comment type="subcellular location">
    <subcellularLocation>
        <location evidence="9">Cytoplasm</location>
    </subcellularLocation>
</comment>
<dbReference type="GO" id="GO:0061621">
    <property type="term" value="P:canonical glycolysis"/>
    <property type="evidence" value="ECO:0007669"/>
    <property type="project" value="TreeGrafter"/>
</dbReference>
<dbReference type="InterPro" id="IPR022953">
    <property type="entry name" value="ATP_PFK"/>
</dbReference>
<dbReference type="AlphaFoldDB" id="A0A3E2U7D4"/>
<evidence type="ECO:0000256" key="4">
    <source>
        <dbReference type="ARBA" id="ARBA00022679"/>
    </source>
</evidence>
<comment type="function">
    <text evidence="9">Catalyzes the phosphorylation of D-fructose 6-phosphate to fructose 1,6-bisphosphate by ATP, the first committing step of glycolysis.</text>
</comment>
<feature type="binding site" evidence="9">
    <location>
        <begin position="113"/>
        <end position="116"/>
    </location>
    <ligand>
        <name>ATP</name>
        <dbReference type="ChEBI" id="CHEBI:30616"/>
    </ligand>
</feature>
<dbReference type="Gene3D" id="3.40.50.460">
    <property type="entry name" value="Phosphofructokinase domain"/>
    <property type="match status" value="1"/>
</dbReference>
<dbReference type="InterPro" id="IPR015912">
    <property type="entry name" value="Phosphofructokinase_CS"/>
</dbReference>
<comment type="caution">
    <text evidence="11">The sequence shown here is derived from an EMBL/GenBank/DDBJ whole genome shotgun (WGS) entry which is preliminary data.</text>
</comment>
<dbReference type="PRINTS" id="PR00476">
    <property type="entry name" value="PHFRCTKINASE"/>
</dbReference>
<evidence type="ECO:0000313" key="12">
    <source>
        <dbReference type="Proteomes" id="UP000260991"/>
    </source>
</evidence>
<dbReference type="HAMAP" id="MF_01976">
    <property type="entry name" value="Phosphofructokinase_III"/>
    <property type="match status" value="1"/>
</dbReference>
<dbReference type="GO" id="GO:0070095">
    <property type="term" value="F:fructose-6-phosphate binding"/>
    <property type="evidence" value="ECO:0007669"/>
    <property type="project" value="TreeGrafter"/>
</dbReference>
<dbReference type="GO" id="GO:0005945">
    <property type="term" value="C:6-phosphofructokinase complex"/>
    <property type="evidence" value="ECO:0007669"/>
    <property type="project" value="TreeGrafter"/>
</dbReference>
<comment type="pathway">
    <text evidence="2 9">Carbohydrate degradation; glycolysis; D-glyceraldehyde 3-phosphate and glycerone phosphate from D-glucose: step 3/4.</text>
</comment>
<dbReference type="GO" id="GO:0030388">
    <property type="term" value="P:fructose 1,6-bisphosphate metabolic process"/>
    <property type="evidence" value="ECO:0007669"/>
    <property type="project" value="TreeGrafter"/>
</dbReference>
<evidence type="ECO:0000256" key="8">
    <source>
        <dbReference type="ARBA" id="ARBA00023152"/>
    </source>
</evidence>
<feature type="binding site" evidence="9">
    <location>
        <position position="114"/>
    </location>
    <ligand>
        <name>Mg(2+)</name>
        <dbReference type="ChEBI" id="CHEBI:18420"/>
        <note>catalytic</note>
    </ligand>
</feature>
<reference evidence="11 12" key="1">
    <citation type="submission" date="2018-08" db="EMBL/GenBank/DDBJ databases">
        <title>A genome reference for cultivated species of the human gut microbiota.</title>
        <authorList>
            <person name="Zou Y."/>
            <person name="Xue W."/>
            <person name="Luo G."/>
        </authorList>
    </citation>
    <scope>NUCLEOTIDE SEQUENCE [LARGE SCALE GENOMIC DNA]</scope>
    <source>
        <strain evidence="11 12">AF32-8AC</strain>
    </source>
</reference>
<dbReference type="GO" id="GO:0003872">
    <property type="term" value="F:6-phosphofructokinase activity"/>
    <property type="evidence" value="ECO:0007669"/>
    <property type="project" value="UniProtKB-UniRule"/>
</dbReference>
<dbReference type="Gene3D" id="3.40.50.450">
    <property type="match status" value="1"/>
</dbReference>
<sequence>MKKRVGILTSGGDCPGLNATIRGVAKALYARFGENVEIVGILNGYHGLITGEYKEMCEDDFRGILTLGGTILGTKRTPFKLMRVVEEDKIDKVAAMKKTYKDAKLDCLLCLGGNGTHKTANLLSQEGLNIIGLPKTIDNDIYGTDVTFGFHTAVDIATEVIDRIHTTAGSHSRVMCIEIMGNKAGWLTLYSGIAGGADIILLPEQPYDIDRVCDAVERRARKGSNFSIIAVAEGAINTEEAKMKRKEWMAKRAEAGYGVTATNRIAAAVQKKTGMETRVCIPGHMQRGGSPSAYDRVLATEFGSYAAKLVEVERYGVTVAMVNNRVIANRLEDIAGKARNIPEGCELLTVARRMGVSLG</sequence>
<name>A0A3E2U7D4_9FIRM</name>
<keyword evidence="9" id="KW-0067">ATP-binding</keyword>
<keyword evidence="9" id="KW-0547">Nucleotide-binding</keyword>
<proteinExistence type="inferred from homology"/>
<evidence type="ECO:0000256" key="6">
    <source>
        <dbReference type="ARBA" id="ARBA00022777"/>
    </source>
</evidence>
<feature type="binding site" description="in other chain" evidence="9">
    <location>
        <position position="233"/>
    </location>
    <ligand>
        <name>substrate</name>
        <note>ligand shared between dimeric partners</note>
    </ligand>
</feature>
<feature type="binding site" evidence="9">
    <location>
        <position position="278"/>
    </location>
    <ligand>
        <name>substrate</name>
        <note>ligand shared between dimeric partners</note>
    </ligand>
</feature>
<dbReference type="InterPro" id="IPR012003">
    <property type="entry name" value="ATP_PFK_prok-type"/>
</dbReference>
<evidence type="ECO:0000256" key="5">
    <source>
        <dbReference type="ARBA" id="ARBA00022723"/>
    </source>
</evidence>
<dbReference type="Proteomes" id="UP000260991">
    <property type="component" value="Unassembled WGS sequence"/>
</dbReference>
<dbReference type="EMBL" id="QVER01000005">
    <property type="protein sequence ID" value="RGB92108.1"/>
    <property type="molecule type" value="Genomic_DNA"/>
</dbReference>
<organism evidence="11 12">
    <name type="scientific">Faecalibacterium prausnitzii</name>
    <dbReference type="NCBI Taxonomy" id="853"/>
    <lineage>
        <taxon>Bacteria</taxon>
        <taxon>Bacillati</taxon>
        <taxon>Bacillota</taxon>
        <taxon>Clostridia</taxon>
        <taxon>Eubacteriales</taxon>
        <taxon>Oscillospiraceae</taxon>
        <taxon>Faecalibacterium</taxon>
    </lineage>
</organism>
<dbReference type="PIRSF" id="PIRSF000532">
    <property type="entry name" value="ATP_PFK_prok"/>
    <property type="match status" value="1"/>
</dbReference>
<feature type="active site" description="Proton acceptor" evidence="9">
    <location>
        <position position="138"/>
    </location>
</feature>
<keyword evidence="4 9" id="KW-0808">Transferase</keyword>
<dbReference type="GO" id="GO:0048029">
    <property type="term" value="F:monosaccharide binding"/>
    <property type="evidence" value="ECO:0007669"/>
    <property type="project" value="TreeGrafter"/>
</dbReference>
<gene>
    <name evidence="9" type="primary">pfkA</name>
    <name evidence="11" type="ORF">DWZ46_05710</name>
</gene>
<feature type="site" description="Important for substrate specificity; cannot use PPi as phosphoryl donor" evidence="9">
    <location>
        <position position="115"/>
    </location>
</feature>
<dbReference type="InterPro" id="IPR000023">
    <property type="entry name" value="Phosphofructokinase_dom"/>
</dbReference>
<comment type="caution">
    <text evidence="9">Lacks conserved residue(s) required for the propagation of feature annotation.</text>
</comment>
<evidence type="ECO:0000256" key="1">
    <source>
        <dbReference type="ARBA" id="ARBA00001946"/>
    </source>
</evidence>
<dbReference type="PANTHER" id="PTHR13697">
    <property type="entry name" value="PHOSPHOFRUCTOKINASE"/>
    <property type="match status" value="1"/>
</dbReference>
<comment type="catalytic activity">
    <reaction evidence="9">
        <text>beta-D-fructose 6-phosphate + ATP = beta-D-fructose 1,6-bisphosphate + ADP + H(+)</text>
        <dbReference type="Rhea" id="RHEA:16109"/>
        <dbReference type="ChEBI" id="CHEBI:15378"/>
        <dbReference type="ChEBI" id="CHEBI:30616"/>
        <dbReference type="ChEBI" id="CHEBI:32966"/>
        <dbReference type="ChEBI" id="CHEBI:57634"/>
        <dbReference type="ChEBI" id="CHEBI:456216"/>
        <dbReference type="EC" id="2.7.1.11"/>
    </reaction>
</comment>
<dbReference type="GO" id="GO:0046872">
    <property type="term" value="F:metal ion binding"/>
    <property type="evidence" value="ECO:0007669"/>
    <property type="project" value="UniProtKB-KW"/>
</dbReference>
<dbReference type="NCBIfam" id="NF002872">
    <property type="entry name" value="PRK03202.1"/>
    <property type="match status" value="1"/>
</dbReference>
<dbReference type="GO" id="GO:0016208">
    <property type="term" value="F:AMP binding"/>
    <property type="evidence" value="ECO:0007669"/>
    <property type="project" value="TreeGrafter"/>
</dbReference>
<keyword evidence="5 9" id="KW-0479">Metal-binding</keyword>
<dbReference type="SUPFAM" id="SSF53784">
    <property type="entry name" value="Phosphofructokinase"/>
    <property type="match status" value="1"/>
</dbReference>
<dbReference type="EC" id="2.7.1.11" evidence="9"/>
<evidence type="ECO:0000256" key="9">
    <source>
        <dbReference type="HAMAP-Rule" id="MF_01976"/>
    </source>
</evidence>
<dbReference type="RefSeq" id="WP_158402782.1">
    <property type="nucleotide sequence ID" value="NZ_QVER01000005.1"/>
</dbReference>
<comment type="cofactor">
    <cofactor evidence="1 9">
        <name>Mg(2+)</name>
        <dbReference type="ChEBI" id="CHEBI:18420"/>
    </cofactor>
</comment>
<dbReference type="UniPathway" id="UPA00109">
    <property type="reaction ID" value="UER00182"/>
</dbReference>
<accession>A0A3E2U7D4</accession>
<dbReference type="GO" id="GO:0042802">
    <property type="term" value="F:identical protein binding"/>
    <property type="evidence" value="ECO:0007669"/>
    <property type="project" value="TreeGrafter"/>
</dbReference>
<feature type="binding site" evidence="9">
    <location>
        <position position="173"/>
    </location>
    <ligand>
        <name>substrate</name>
        <note>ligand shared between dimeric partners</note>
    </ligand>
</feature>
<feature type="binding site" description="in other chain" evidence="9">
    <location>
        <begin position="136"/>
        <end position="138"/>
    </location>
    <ligand>
        <name>substrate</name>
        <note>ligand shared between dimeric partners</note>
    </ligand>
</feature>
<evidence type="ECO:0000256" key="2">
    <source>
        <dbReference type="ARBA" id="ARBA00004679"/>
    </source>
</evidence>